<sequence>MGFADSLFRSARTCLSTGYEIAFYWQLKSWRWFTNQPQRSLLLETLTSANEFEEWEAAAVSLDVLMGNDVWRQQHVSKSYNYALIHQRLQVFMEALDEADIPALHDLLRSGLARNLGGILTSRLYERANAGTKVLIEAYVAEVNNAIREIRDCPSFMTADTTLDAQSKLTVLHDTRLSYGRSVLVLQGGSIFGLCHLGIVKALHLRGLLPRIIAGSATGALMASLVGVRKDEELLHFLSGHGMDLSAFADDRDGNDQSSNHDEGSWFQTLWTRTQRFLETGFILDVNQLKRVVRANIGDATFEEAYERTGRILNITISTSTPGSPTLLNYITAPNVLIWTAALASNAIEIRDSPVPLQCKLSDGSIALWDIPYTTSVSKAESKRRAAATSTLAKESPLTRLSELFNVNHFIVSQARPYIAPFLTPSIRSTKIPFSVRAFKLLRMEFQHRLGQLNTLGFLPLSFKRLVLDEQVPGSSLDLVPEVSLWDFARFFRNPTPEDVNHWILRGERSVWPNVVALTVRLSIEFELENAYQLTRRRDRRGSGAHEEESGEELMIRRRKRKRAKSFSTAA</sequence>
<dbReference type="OrthoDB" id="10049244at2759"/>
<organism evidence="8 9">
    <name type="scientific">Peltaster fructicola</name>
    <dbReference type="NCBI Taxonomy" id="286661"/>
    <lineage>
        <taxon>Eukaryota</taxon>
        <taxon>Fungi</taxon>
        <taxon>Dikarya</taxon>
        <taxon>Ascomycota</taxon>
        <taxon>Pezizomycotina</taxon>
        <taxon>Dothideomycetes</taxon>
        <taxon>Dothideomycetes incertae sedis</taxon>
        <taxon>Peltaster</taxon>
    </lineage>
</organism>
<keyword evidence="4" id="KW-0443">Lipid metabolism</keyword>
<proteinExistence type="predicted"/>
<dbReference type="InterPro" id="IPR016035">
    <property type="entry name" value="Acyl_Trfase/lysoPLipase"/>
</dbReference>
<feature type="region of interest" description="Disordered" evidence="6">
    <location>
        <begin position="537"/>
        <end position="571"/>
    </location>
</feature>
<dbReference type="PANTHER" id="PTHR14226:SF44">
    <property type="entry name" value="TRIACYLGLYCEROL LIPASE 3"/>
    <property type="match status" value="1"/>
</dbReference>
<protein>
    <recommendedName>
        <fullName evidence="7">PNPLA domain-containing protein</fullName>
    </recommendedName>
</protein>
<evidence type="ECO:0000313" key="8">
    <source>
        <dbReference type="EMBL" id="QIX01455.1"/>
    </source>
</evidence>
<keyword evidence="3" id="KW-0442">Lipid degradation</keyword>
<dbReference type="InterPro" id="IPR002641">
    <property type="entry name" value="PNPLA_dom"/>
</dbReference>
<comment type="caution">
    <text evidence="5">Lacks conserved residue(s) required for the propagation of feature annotation.</text>
</comment>
<dbReference type="AlphaFoldDB" id="A0A6H0Y3E5"/>
<dbReference type="GO" id="GO:0016042">
    <property type="term" value="P:lipid catabolic process"/>
    <property type="evidence" value="ECO:0007669"/>
    <property type="project" value="UniProtKB-KW"/>
</dbReference>
<dbReference type="SUPFAM" id="SSF52151">
    <property type="entry name" value="FabD/lysophospholipase-like"/>
    <property type="match status" value="1"/>
</dbReference>
<evidence type="ECO:0000256" key="1">
    <source>
        <dbReference type="ARBA" id="ARBA00002682"/>
    </source>
</evidence>
<evidence type="ECO:0000256" key="6">
    <source>
        <dbReference type="SAM" id="MobiDB-lite"/>
    </source>
</evidence>
<dbReference type="InterPro" id="IPR021771">
    <property type="entry name" value="Triacylglycerol_lipase_N"/>
</dbReference>
<dbReference type="EMBL" id="CP051143">
    <property type="protein sequence ID" value="QIX01455.1"/>
    <property type="molecule type" value="Genomic_DNA"/>
</dbReference>
<dbReference type="PROSITE" id="PS51635">
    <property type="entry name" value="PNPLA"/>
    <property type="match status" value="1"/>
</dbReference>
<dbReference type="Gene3D" id="3.40.1090.10">
    <property type="entry name" value="Cytosolic phospholipase A2 catalytic domain"/>
    <property type="match status" value="1"/>
</dbReference>
<dbReference type="GO" id="GO:0004806">
    <property type="term" value="F:triacylglycerol lipase activity"/>
    <property type="evidence" value="ECO:0007669"/>
    <property type="project" value="InterPro"/>
</dbReference>
<keyword evidence="9" id="KW-1185">Reference proteome</keyword>
<name>A0A6H0Y3E5_9PEZI</name>
<gene>
    <name evidence="8" type="ORF">AMS68_006972</name>
</gene>
<dbReference type="Proteomes" id="UP000503462">
    <property type="component" value="Chromosome 5"/>
</dbReference>
<accession>A0A6H0Y3E5</accession>
<dbReference type="InterPro" id="IPR050301">
    <property type="entry name" value="NTE"/>
</dbReference>
<dbReference type="Pfam" id="PF11815">
    <property type="entry name" value="DUF3336"/>
    <property type="match status" value="1"/>
</dbReference>
<evidence type="ECO:0000313" key="9">
    <source>
        <dbReference type="Proteomes" id="UP000503462"/>
    </source>
</evidence>
<evidence type="ECO:0000259" key="7">
    <source>
        <dbReference type="PROSITE" id="PS51635"/>
    </source>
</evidence>
<dbReference type="PANTHER" id="PTHR14226">
    <property type="entry name" value="NEUROPATHY TARGET ESTERASE/SWISS CHEESE D.MELANOGASTER"/>
    <property type="match status" value="1"/>
</dbReference>
<keyword evidence="2" id="KW-0378">Hydrolase</keyword>
<evidence type="ECO:0000256" key="2">
    <source>
        <dbReference type="ARBA" id="ARBA00022801"/>
    </source>
</evidence>
<comment type="function">
    <text evidence="1">Probable lipid hydrolase.</text>
</comment>
<dbReference type="Pfam" id="PF01734">
    <property type="entry name" value="Patatin"/>
    <property type="match status" value="1"/>
</dbReference>
<evidence type="ECO:0000256" key="4">
    <source>
        <dbReference type="ARBA" id="ARBA00023098"/>
    </source>
</evidence>
<dbReference type="GO" id="GO:0006641">
    <property type="term" value="P:triglyceride metabolic process"/>
    <property type="evidence" value="ECO:0007669"/>
    <property type="project" value="UniProtKB-ARBA"/>
</dbReference>
<evidence type="ECO:0000256" key="3">
    <source>
        <dbReference type="ARBA" id="ARBA00022963"/>
    </source>
</evidence>
<evidence type="ECO:0000256" key="5">
    <source>
        <dbReference type="PROSITE-ProRule" id="PRU01161"/>
    </source>
</evidence>
<reference evidence="8 9" key="1">
    <citation type="journal article" date="2016" name="Sci. Rep.">
        <title>Peltaster fructicola genome reveals evolution from an invasive phytopathogen to an ectophytic parasite.</title>
        <authorList>
            <person name="Xu C."/>
            <person name="Chen H."/>
            <person name="Gleason M.L."/>
            <person name="Xu J.R."/>
            <person name="Liu H."/>
            <person name="Zhang R."/>
            <person name="Sun G."/>
        </authorList>
    </citation>
    <scope>NUCLEOTIDE SEQUENCE [LARGE SCALE GENOMIC DNA]</scope>
    <source>
        <strain evidence="8 9">LNHT1506</strain>
    </source>
</reference>
<feature type="domain" description="PNPLA" evidence="7">
    <location>
        <begin position="184"/>
        <end position="377"/>
    </location>
</feature>
<dbReference type="CDD" id="cd07229">
    <property type="entry name" value="Pat_TGL3_like"/>
    <property type="match status" value="1"/>
</dbReference>